<organism evidence="2 3">
    <name type="scientific">Eimeria praecox</name>
    <dbReference type="NCBI Taxonomy" id="51316"/>
    <lineage>
        <taxon>Eukaryota</taxon>
        <taxon>Sar</taxon>
        <taxon>Alveolata</taxon>
        <taxon>Apicomplexa</taxon>
        <taxon>Conoidasida</taxon>
        <taxon>Coccidia</taxon>
        <taxon>Eucoccidiorida</taxon>
        <taxon>Eimeriorina</taxon>
        <taxon>Eimeriidae</taxon>
        <taxon>Eimeria</taxon>
    </lineage>
</organism>
<proteinExistence type="predicted"/>
<reference evidence="2" key="2">
    <citation type="submission" date="2013-10" db="EMBL/GenBank/DDBJ databases">
        <authorList>
            <person name="Aslett M."/>
        </authorList>
    </citation>
    <scope>NUCLEOTIDE SEQUENCE [LARGE SCALE GENOMIC DNA]</scope>
    <source>
        <strain evidence="2">Houghton</strain>
    </source>
</reference>
<reference evidence="2" key="1">
    <citation type="submission" date="2013-10" db="EMBL/GenBank/DDBJ databases">
        <title>Genomic analysis of the causative agents of coccidiosis in chickens.</title>
        <authorList>
            <person name="Reid A.J."/>
            <person name="Blake D."/>
            <person name="Billington K."/>
            <person name="Browne H."/>
            <person name="Dunn M."/>
            <person name="Hung S."/>
            <person name="Kawahara F."/>
            <person name="Miranda-Saavedra D."/>
            <person name="Mourier T."/>
            <person name="Nagra H."/>
            <person name="Otto T.D."/>
            <person name="Rawlings N."/>
            <person name="Sanchez A."/>
            <person name="Sanders M."/>
            <person name="Subramaniam C."/>
            <person name="Tay Y."/>
            <person name="Dear P."/>
            <person name="Doerig C."/>
            <person name="Gruber A."/>
            <person name="Parkinson J."/>
            <person name="Shirley M."/>
            <person name="Wan K.L."/>
            <person name="Berriman M."/>
            <person name="Tomley F."/>
            <person name="Pain A."/>
        </authorList>
    </citation>
    <scope>NUCLEOTIDE SEQUENCE [LARGE SCALE GENOMIC DNA]</scope>
    <source>
        <strain evidence="2">Houghton</strain>
    </source>
</reference>
<dbReference type="Proteomes" id="UP000018201">
    <property type="component" value="Unassembled WGS sequence"/>
</dbReference>
<name>U6H433_9EIME</name>
<evidence type="ECO:0000313" key="3">
    <source>
        <dbReference type="Proteomes" id="UP000018201"/>
    </source>
</evidence>
<sequence length="101" mass="10939">MGGLANKPRSEESVNQAAKATETPLLLACSARQDGGTAMSATKHRVYDGFYVFSDGTLNLYQRLYVAEVVKEMTLSPPSKQLVEEMTVSSFSKATGKCEDV</sequence>
<protein>
    <submittedName>
        <fullName evidence="2">Uncharacterized protein</fullName>
    </submittedName>
</protein>
<evidence type="ECO:0000313" key="2">
    <source>
        <dbReference type="EMBL" id="CDI87200.1"/>
    </source>
</evidence>
<evidence type="ECO:0000256" key="1">
    <source>
        <dbReference type="SAM" id="MobiDB-lite"/>
    </source>
</evidence>
<feature type="region of interest" description="Disordered" evidence="1">
    <location>
        <begin position="1"/>
        <end position="20"/>
    </location>
</feature>
<keyword evidence="3" id="KW-1185">Reference proteome</keyword>
<accession>U6H433</accession>
<dbReference type="EMBL" id="HG696923">
    <property type="protein sequence ID" value="CDI87200.1"/>
    <property type="molecule type" value="Genomic_DNA"/>
</dbReference>
<gene>
    <name evidence="2" type="ORF">EPH_0024420</name>
</gene>
<dbReference type="AlphaFoldDB" id="U6H433"/>
<dbReference type="VEuPathDB" id="ToxoDB:EPH_0024420"/>